<organism evidence="2 3">
    <name type="scientific">Xylaria hypoxylon</name>
    <dbReference type="NCBI Taxonomy" id="37992"/>
    <lineage>
        <taxon>Eukaryota</taxon>
        <taxon>Fungi</taxon>
        <taxon>Dikarya</taxon>
        <taxon>Ascomycota</taxon>
        <taxon>Pezizomycotina</taxon>
        <taxon>Sordariomycetes</taxon>
        <taxon>Xylariomycetidae</taxon>
        <taxon>Xylariales</taxon>
        <taxon>Xylariaceae</taxon>
        <taxon>Xylaria</taxon>
    </lineage>
</organism>
<dbReference type="STRING" id="37992.A0A4Z0YMF4"/>
<accession>A0A4Z0YMF4</accession>
<keyword evidence="3" id="KW-1185">Reference proteome</keyword>
<evidence type="ECO:0000313" key="2">
    <source>
        <dbReference type="EMBL" id="TGJ81238.1"/>
    </source>
</evidence>
<sequence>MFTTKTLAIFIATAAVPFTTASPTNNTVTHAAQSDFWAMFCDDTDCSQNCGQSVQVSNPGCLGQNGRQSILFHGGDVGSGDYSLVVSPGANCPCQDACTTVPTDTLCWDISQYQDAQSFRFISGHCDSNNC</sequence>
<dbReference type="OrthoDB" id="4670611at2759"/>
<protein>
    <submittedName>
        <fullName evidence="2">Uncharacterized protein</fullName>
    </submittedName>
</protein>
<feature type="signal peptide" evidence="1">
    <location>
        <begin position="1"/>
        <end position="21"/>
    </location>
</feature>
<proteinExistence type="predicted"/>
<comment type="caution">
    <text evidence="2">The sequence shown here is derived from an EMBL/GenBank/DDBJ whole genome shotgun (WGS) entry which is preliminary data.</text>
</comment>
<reference evidence="2 3" key="1">
    <citation type="submission" date="2019-03" db="EMBL/GenBank/DDBJ databases">
        <title>Draft genome sequence of Xylaria hypoxylon DSM 108379, a ubiquitous saprotrophic-parasitic fungi on hardwood.</title>
        <authorList>
            <person name="Buettner E."/>
            <person name="Leonhardt S."/>
            <person name="Gebauer A.M."/>
            <person name="Liers C."/>
            <person name="Hofrichter M."/>
            <person name="Kellner H."/>
        </authorList>
    </citation>
    <scope>NUCLEOTIDE SEQUENCE [LARGE SCALE GENOMIC DNA]</scope>
    <source>
        <strain evidence="2 3">DSM 108379</strain>
    </source>
</reference>
<dbReference type="Proteomes" id="UP000297716">
    <property type="component" value="Unassembled WGS sequence"/>
</dbReference>
<keyword evidence="1" id="KW-0732">Signal</keyword>
<evidence type="ECO:0000256" key="1">
    <source>
        <dbReference type="SAM" id="SignalP"/>
    </source>
</evidence>
<feature type="chain" id="PRO_5021288725" evidence="1">
    <location>
        <begin position="22"/>
        <end position="131"/>
    </location>
</feature>
<gene>
    <name evidence="2" type="ORF">E0Z10_g7525</name>
</gene>
<dbReference type="AlphaFoldDB" id="A0A4Z0YMF4"/>
<dbReference type="EMBL" id="SKBN01000178">
    <property type="protein sequence ID" value="TGJ81238.1"/>
    <property type="molecule type" value="Genomic_DNA"/>
</dbReference>
<evidence type="ECO:0000313" key="3">
    <source>
        <dbReference type="Proteomes" id="UP000297716"/>
    </source>
</evidence>
<name>A0A4Z0YMF4_9PEZI</name>